<dbReference type="InterPro" id="IPR013783">
    <property type="entry name" value="Ig-like_fold"/>
</dbReference>
<sequence>MKKILLASFAAAVCLQAEAQNFTHATVPVTGFSADVISEGTGTAISSAPDEIDGVGFNLVAQSYVNPSNQTPASFLPTGGLINSAATPGLSFQMAPYNANNSLRITTTNNTDTLVFVNPRSADKINLLVTSAYGCTFSATIHYTDGTTEAFAGNAVPNWFDGTAPIAIKTIGRVRRSDNVIENPANNPRLYQYILNLNAANTTKLIQSIKFTKTSTAANEILHVFAVSASTLLPNDIGVTAITAPTSPVAPNVSLPVMVTVKNFGSSSLNAATLGFSVNGTTVLNNFPFTASPALATNAVSAPVTIGNFIFPNGTHKIKAWSTQPNNLADGFIGNDTMQVTIVACNALSGNYTIDKNSPASATNYTSFAAARQELNSCGVSGPVTFTVAANSGPYNEQVTLAAINGASATNTVTFEGNGNTVSFSPGTTHTGIFTLDGADYVKINNFNIALAAGATTGTGIQIKNNADHNIITNNTLNLPLTSTSSSVNGIVAGTGSTASGNNGSNNLIQNNIINGGYCGICINGTSGNLGAVSNQVKNNQVKDAYFYGMYLNNVTNSVVEGNDISRAVRANGSAFYGIYLVNTSIGNQIRKNKVHNTHDAATSKTGTVYLYYCTSAGTVGSENIYSNNLGYNLNNNGGTTYAFYNSGGNNTWYYHNTISADDPAISYGTLRGMWFNSAVTNVRFLNNNISLTSNATNKYAIYLAASGIALQSNGNNLYIGSSGKTGYYSADRITLADWKTANANAYDQNSVSADSYFTNVAAGNLLPIAGPLNNIGVAQTVITDDLNGAIRSATMPDPGAYEFVPAPADAGISAILTPNGGCGLTNQEVVSVTLNNFGSAAQSNIPVSYIINGGTPVTEIFAGPLAPGASITYTFNTKANLSVPNNYTLAAQTDLTGDAVAANDGVSKVFDVIPLVTTYPYSENFETYNGGWIAEGVASSWAWGTPAKATINSAASGTKAYVTNLTTNHNANEKSQVVSPCFNFSGLAAPVFEMKAWWNSDFSYDGAVLQSSVDGGASWQNVGAFGDPNNWYNDNTISGAPGGQAAAAAQGWTGRNATNNGSGGWVTVKHALTGLGGQSSVRLRVAFGSDAGTQYDGFAFDDVMIYEAPATDGSITAIITPNSGCGLSNQETVTITVKNQGGTTLPGIPVSFRVDNGGVVNEVAAGPFAPNATANYTFTAKANLSTVGTHTIIARTNVPGDNLAANDSLVKMVTTIPVISTLPYTEGFENGNGGWLAGGSASSWALGTPAKPVINTAGGGTKSWVTNLSGSYFANEHSYVVGPCFNFAGLPDPDFEMKAWWNSEFSMDGAVLQSSIDGGVTWQIVGAKGDPNNWYNDNTINGGPGGQAAASAQGWTGRNATSNGSNGWKTVRHRLTGLGGQSSVLLRVAFGSDNAGVDDGFAFDDVRIIDNTNNLAVNEVVPINKLCGLTNAEPITAVIQNVGPTSVSGFTVSYSVNSGTPVTENFTGSLASGATANFTFNQMANLSASGNHTIEVTVNMTGDMDATNNAATYTIANSTFTSLPPVFDFEPAGNGVAQLRTVVKSRSAIVESAAAANGTGSTKGIIMDGVNHASWTLPTGVIDPWTSNPENLSALYICFDPSAGNPTDTLMLTFDLKQLFKAANANTNLRVLVDGVQVGATYRPPFSGTPISWQKVKVDLRNYMNRSGLQISIESSVKEAYANGAGTANLIDNIEIKRISGPTGVKDATLATQLNVFPNPGNGIFNIDLPTGKTYELVVTDLTGKVLKKQLAKGGLEQLNLEGTAKGIYLLNVSGEKGTAVRKLIVE</sequence>
<organism evidence="5 6">
    <name type="scientific">Adhaeribacter terreus</name>
    <dbReference type="NCBI Taxonomy" id="529703"/>
    <lineage>
        <taxon>Bacteria</taxon>
        <taxon>Pseudomonadati</taxon>
        <taxon>Bacteroidota</taxon>
        <taxon>Cytophagia</taxon>
        <taxon>Cytophagales</taxon>
        <taxon>Hymenobacteraceae</taxon>
        <taxon>Adhaeribacter</taxon>
    </lineage>
</organism>
<dbReference type="InterPro" id="IPR012334">
    <property type="entry name" value="Pectin_lyas_fold"/>
</dbReference>
<dbReference type="InterPro" id="IPR011635">
    <property type="entry name" value="CARDB"/>
</dbReference>
<accession>A0ABW0E8A3</accession>
<dbReference type="NCBIfam" id="TIGR04183">
    <property type="entry name" value="Por_Secre_tail"/>
    <property type="match status" value="1"/>
</dbReference>
<dbReference type="Pfam" id="PF18962">
    <property type="entry name" value="Por_Secre_tail"/>
    <property type="match status" value="1"/>
</dbReference>
<dbReference type="Gene3D" id="2.60.40.10">
    <property type="entry name" value="Immunoglobulins"/>
    <property type="match status" value="4"/>
</dbReference>
<dbReference type="InterPro" id="IPR006626">
    <property type="entry name" value="PbH1"/>
</dbReference>
<evidence type="ECO:0000259" key="3">
    <source>
        <dbReference type="Pfam" id="PF07705"/>
    </source>
</evidence>
<name>A0ABW0E8A3_9BACT</name>
<evidence type="ECO:0000259" key="4">
    <source>
        <dbReference type="Pfam" id="PF18962"/>
    </source>
</evidence>
<evidence type="ECO:0000256" key="2">
    <source>
        <dbReference type="SAM" id="SignalP"/>
    </source>
</evidence>
<dbReference type="InterPro" id="IPR026444">
    <property type="entry name" value="Secre_tail"/>
</dbReference>
<dbReference type="InterPro" id="IPR036278">
    <property type="entry name" value="Sialidase_sf"/>
</dbReference>
<dbReference type="RefSeq" id="WP_378015832.1">
    <property type="nucleotide sequence ID" value="NZ_JBHSKT010000001.1"/>
</dbReference>
<dbReference type="Pfam" id="PF07705">
    <property type="entry name" value="CARDB"/>
    <property type="match status" value="1"/>
</dbReference>
<evidence type="ECO:0000313" key="5">
    <source>
        <dbReference type="EMBL" id="MFC5269455.1"/>
    </source>
</evidence>
<proteinExistence type="predicted"/>
<feature type="region of interest" description="Disordered" evidence="1">
    <location>
        <begin position="1344"/>
        <end position="1367"/>
    </location>
</feature>
<feature type="domain" description="CARDB" evidence="3">
    <location>
        <begin position="831"/>
        <end position="899"/>
    </location>
</feature>
<dbReference type="SUPFAM" id="SSF50939">
    <property type="entry name" value="Sialidases"/>
    <property type="match status" value="1"/>
</dbReference>
<gene>
    <name evidence="5" type="ORF">ACFPIB_02460</name>
</gene>
<dbReference type="Gene3D" id="2.60.120.260">
    <property type="entry name" value="Galactose-binding domain-like"/>
    <property type="match status" value="1"/>
</dbReference>
<keyword evidence="6" id="KW-1185">Reference proteome</keyword>
<feature type="domain" description="Secretion system C-terminal sorting" evidence="4">
    <location>
        <begin position="1717"/>
        <end position="1787"/>
    </location>
</feature>
<evidence type="ECO:0000256" key="1">
    <source>
        <dbReference type="SAM" id="MobiDB-lite"/>
    </source>
</evidence>
<dbReference type="SMART" id="SM00710">
    <property type="entry name" value="PbH1"/>
    <property type="match status" value="11"/>
</dbReference>
<keyword evidence="2" id="KW-0732">Signal</keyword>
<dbReference type="SUPFAM" id="SSF51126">
    <property type="entry name" value="Pectin lyase-like"/>
    <property type="match status" value="1"/>
</dbReference>
<comment type="caution">
    <text evidence="5">The sequence shown here is derived from an EMBL/GenBank/DDBJ whole genome shotgun (WGS) entry which is preliminary data.</text>
</comment>
<evidence type="ECO:0000313" key="6">
    <source>
        <dbReference type="Proteomes" id="UP001596161"/>
    </source>
</evidence>
<dbReference type="EMBL" id="JBHSKT010000001">
    <property type="protein sequence ID" value="MFC5269455.1"/>
    <property type="molecule type" value="Genomic_DNA"/>
</dbReference>
<feature type="compositionally biased region" description="Polar residues" evidence="1">
    <location>
        <begin position="1357"/>
        <end position="1367"/>
    </location>
</feature>
<dbReference type="Gene3D" id="2.160.20.10">
    <property type="entry name" value="Single-stranded right-handed beta-helix, Pectin lyase-like"/>
    <property type="match status" value="1"/>
</dbReference>
<dbReference type="Proteomes" id="UP001596161">
    <property type="component" value="Unassembled WGS sequence"/>
</dbReference>
<protein>
    <submittedName>
        <fullName evidence="5">CARDB domain-containing protein</fullName>
    </submittedName>
</protein>
<feature type="signal peptide" evidence="2">
    <location>
        <begin position="1"/>
        <end position="19"/>
    </location>
</feature>
<dbReference type="InterPro" id="IPR011050">
    <property type="entry name" value="Pectin_lyase_fold/virulence"/>
</dbReference>
<feature type="chain" id="PRO_5045102696" evidence="2">
    <location>
        <begin position="20"/>
        <end position="1788"/>
    </location>
</feature>
<reference evidence="6" key="1">
    <citation type="journal article" date="2019" name="Int. J. Syst. Evol. Microbiol.">
        <title>The Global Catalogue of Microorganisms (GCM) 10K type strain sequencing project: providing services to taxonomists for standard genome sequencing and annotation.</title>
        <authorList>
            <consortium name="The Broad Institute Genomics Platform"/>
            <consortium name="The Broad Institute Genome Sequencing Center for Infectious Disease"/>
            <person name="Wu L."/>
            <person name="Ma J."/>
        </authorList>
    </citation>
    <scope>NUCLEOTIDE SEQUENCE [LARGE SCALE GENOMIC DNA]</scope>
    <source>
        <strain evidence="6">KACC 12602</strain>
    </source>
</reference>